<evidence type="ECO:0000259" key="11">
    <source>
        <dbReference type="PROSITE" id="PS50196"/>
    </source>
</evidence>
<feature type="domain" description="RanBD1" evidence="11">
    <location>
        <begin position="315"/>
        <end position="430"/>
    </location>
</feature>
<dbReference type="InterPro" id="IPR011993">
    <property type="entry name" value="PH-like_dom_sf"/>
</dbReference>
<evidence type="ECO:0000256" key="9">
    <source>
        <dbReference type="ARBA" id="ARBA00023242"/>
    </source>
</evidence>
<dbReference type="Pfam" id="PF00638">
    <property type="entry name" value="Ran_BP1"/>
    <property type="match status" value="1"/>
</dbReference>
<keyword evidence="13" id="KW-1185">Reference proteome</keyword>
<evidence type="ECO:0000256" key="8">
    <source>
        <dbReference type="ARBA" id="ARBA00023132"/>
    </source>
</evidence>
<dbReference type="Pfam" id="PF08911">
    <property type="entry name" value="NUP50"/>
    <property type="match status" value="1"/>
</dbReference>
<feature type="region of interest" description="Disordered" evidence="10">
    <location>
        <begin position="1"/>
        <end position="234"/>
    </location>
</feature>
<feature type="compositionally biased region" description="Polar residues" evidence="10">
    <location>
        <begin position="79"/>
        <end position="93"/>
    </location>
</feature>
<keyword evidence="7" id="KW-0811">Translocation</keyword>
<dbReference type="SMART" id="SM00160">
    <property type="entry name" value="RanBD"/>
    <property type="match status" value="1"/>
</dbReference>
<dbReference type="AlphaFoldDB" id="A0A371FCB1"/>
<dbReference type="SUPFAM" id="SSF50729">
    <property type="entry name" value="PH domain-like"/>
    <property type="match status" value="1"/>
</dbReference>
<dbReference type="PANTHER" id="PTHR23138">
    <property type="entry name" value="RAN BINDING PROTEIN"/>
    <property type="match status" value="1"/>
</dbReference>
<dbReference type="Proteomes" id="UP000257109">
    <property type="component" value="Unassembled WGS sequence"/>
</dbReference>
<evidence type="ECO:0000256" key="3">
    <source>
        <dbReference type="ARBA" id="ARBA00022737"/>
    </source>
</evidence>
<dbReference type="OrthoDB" id="185618at2759"/>
<dbReference type="Gene3D" id="2.30.29.30">
    <property type="entry name" value="Pleckstrin-homology domain (PH domain)/Phosphotyrosine-binding domain (PTB)"/>
    <property type="match status" value="1"/>
</dbReference>
<keyword evidence="4" id="KW-0509">mRNA transport</keyword>
<dbReference type="PROSITE" id="PS50196">
    <property type="entry name" value="RANBD1"/>
    <property type="match status" value="1"/>
</dbReference>
<accession>A0A371FCB1</accession>
<keyword evidence="6" id="KW-0007">Acetylation</keyword>
<gene>
    <name evidence="12" type="primary">NUP50A</name>
    <name evidence="12" type="ORF">CR513_44136</name>
</gene>
<evidence type="ECO:0000313" key="13">
    <source>
        <dbReference type="Proteomes" id="UP000257109"/>
    </source>
</evidence>
<comment type="subcellular location">
    <subcellularLocation>
        <location evidence="1">Nucleus</location>
        <location evidence="1">Nuclear pore complex</location>
    </subcellularLocation>
</comment>
<dbReference type="InterPro" id="IPR015007">
    <property type="entry name" value="NUP2/50/61"/>
</dbReference>
<dbReference type="InterPro" id="IPR045207">
    <property type="entry name" value="RanBD_NUP50_plant"/>
</dbReference>
<evidence type="ECO:0000256" key="2">
    <source>
        <dbReference type="ARBA" id="ARBA00022448"/>
    </source>
</evidence>
<dbReference type="InterPro" id="IPR000156">
    <property type="entry name" value="Ran_bind_dom"/>
</dbReference>
<evidence type="ECO:0000256" key="5">
    <source>
        <dbReference type="ARBA" id="ARBA00022927"/>
    </source>
</evidence>
<dbReference type="GO" id="GO:0015031">
    <property type="term" value="P:protein transport"/>
    <property type="evidence" value="ECO:0007669"/>
    <property type="project" value="UniProtKB-KW"/>
</dbReference>
<comment type="caution">
    <text evidence="12">The sequence shown here is derived from an EMBL/GenBank/DDBJ whole genome shotgun (WGS) entry which is preliminary data.</text>
</comment>
<evidence type="ECO:0000256" key="1">
    <source>
        <dbReference type="ARBA" id="ARBA00004567"/>
    </source>
</evidence>
<feature type="compositionally biased region" description="Basic and acidic residues" evidence="10">
    <location>
        <begin position="102"/>
        <end position="225"/>
    </location>
</feature>
<protein>
    <submittedName>
        <fullName evidence="12">Nuclear pore complex protein NUP50A</fullName>
    </submittedName>
</protein>
<reference evidence="12" key="1">
    <citation type="submission" date="2018-05" db="EMBL/GenBank/DDBJ databases">
        <title>Draft genome of Mucuna pruriens seed.</title>
        <authorList>
            <person name="Nnadi N.E."/>
            <person name="Vos R."/>
            <person name="Hasami M.H."/>
            <person name="Devisetty U.K."/>
            <person name="Aguiy J.C."/>
        </authorList>
    </citation>
    <scope>NUCLEOTIDE SEQUENCE [LARGE SCALE GENOMIC DNA]</scope>
    <source>
        <strain evidence="12">JCA_2017</strain>
    </source>
</reference>
<keyword evidence="5" id="KW-0653">Protein transport</keyword>
<dbReference type="CDD" id="cd13169">
    <property type="entry name" value="RanBD_NUP50_plant"/>
    <property type="match status" value="1"/>
</dbReference>
<keyword evidence="3" id="KW-0677">Repeat</keyword>
<dbReference type="InterPro" id="IPR045255">
    <property type="entry name" value="RanBP1-like"/>
</dbReference>
<dbReference type="GO" id="GO:0005643">
    <property type="term" value="C:nuclear pore"/>
    <property type="evidence" value="ECO:0007669"/>
    <property type="project" value="UniProtKB-SubCell"/>
</dbReference>
<proteinExistence type="predicted"/>
<feature type="non-terminal residue" evidence="12">
    <location>
        <position position="1"/>
    </location>
</feature>
<evidence type="ECO:0000256" key="7">
    <source>
        <dbReference type="ARBA" id="ARBA00023010"/>
    </source>
</evidence>
<dbReference type="PANTHER" id="PTHR23138:SF142">
    <property type="entry name" value="RAN-BINDING PROTEIN 3B-RELATED"/>
    <property type="match status" value="1"/>
</dbReference>
<evidence type="ECO:0000256" key="4">
    <source>
        <dbReference type="ARBA" id="ARBA00022816"/>
    </source>
</evidence>
<dbReference type="GO" id="GO:0051028">
    <property type="term" value="P:mRNA transport"/>
    <property type="evidence" value="ECO:0007669"/>
    <property type="project" value="UniProtKB-KW"/>
</dbReference>
<feature type="compositionally biased region" description="Basic and acidic residues" evidence="10">
    <location>
        <begin position="16"/>
        <end position="25"/>
    </location>
</feature>
<dbReference type="EMBL" id="QJKJ01009677">
    <property type="protein sequence ID" value="RDX75928.1"/>
    <property type="molecule type" value="Genomic_DNA"/>
</dbReference>
<evidence type="ECO:0000256" key="6">
    <source>
        <dbReference type="ARBA" id="ARBA00022990"/>
    </source>
</evidence>
<dbReference type="STRING" id="157652.A0A371FCB1"/>
<sequence>MGDAENALPPSKKRAAGRELTRDTPIDDEEDAPELETGTFKRASEEVLATRRIVKVRRQPTNSAPSANPFAGIRLVAPTESSANPAESTTEVQSAGEDTIADDSKSSDVIAKDSKKAEDGETRQSESKTDEAEDKPTESKDVAEESNADKEHTAEKERTDDKSEVDNEQSKDVTESENEDKKDATHDESASKLDKEQVGDGKDSENDDKNNNTDNVDKKDSKGESAEPSAEGGHLKSFQLHSSSQNAFTGLAGTGFSTSSFSFGPISNEGSGSIFGMKNDKPFGLGLSNNGSSVLGASGASAVSKNEGSGFAAMQEVVVETGEENEKVIFNADSVLFEFADGSWKERGKGELKVNVASETEKARLLMRSRGNYRLILNARLYPDMKLTNMDKKGVTFACVNSASEGKGGLSTFALKFKDGSIVEEFKAAVMAHKGETSSTVLKTPENSPKASDD</sequence>
<keyword evidence="8" id="KW-0906">Nuclear pore complex</keyword>
<organism evidence="12 13">
    <name type="scientific">Mucuna pruriens</name>
    <name type="common">Velvet bean</name>
    <name type="synonym">Dolichos pruriens</name>
    <dbReference type="NCBI Taxonomy" id="157652"/>
    <lineage>
        <taxon>Eukaryota</taxon>
        <taxon>Viridiplantae</taxon>
        <taxon>Streptophyta</taxon>
        <taxon>Embryophyta</taxon>
        <taxon>Tracheophyta</taxon>
        <taxon>Spermatophyta</taxon>
        <taxon>Magnoliopsida</taxon>
        <taxon>eudicotyledons</taxon>
        <taxon>Gunneridae</taxon>
        <taxon>Pentapetalae</taxon>
        <taxon>rosids</taxon>
        <taxon>fabids</taxon>
        <taxon>Fabales</taxon>
        <taxon>Fabaceae</taxon>
        <taxon>Papilionoideae</taxon>
        <taxon>50 kb inversion clade</taxon>
        <taxon>NPAAA clade</taxon>
        <taxon>indigoferoid/millettioid clade</taxon>
        <taxon>Phaseoleae</taxon>
        <taxon>Mucuna</taxon>
    </lineage>
</organism>
<keyword evidence="2" id="KW-0813">Transport</keyword>
<evidence type="ECO:0000313" key="12">
    <source>
        <dbReference type="EMBL" id="RDX75928.1"/>
    </source>
</evidence>
<keyword evidence="9" id="KW-0539">Nucleus</keyword>
<evidence type="ECO:0000256" key="10">
    <source>
        <dbReference type="SAM" id="MobiDB-lite"/>
    </source>
</evidence>
<name>A0A371FCB1_MUCPR</name>